<evidence type="ECO:0000256" key="3">
    <source>
        <dbReference type="ARBA" id="ARBA00022989"/>
    </source>
</evidence>
<feature type="transmembrane region" description="Helical" evidence="5">
    <location>
        <begin position="137"/>
        <end position="158"/>
    </location>
</feature>
<evidence type="ECO:0000256" key="4">
    <source>
        <dbReference type="ARBA" id="ARBA00023136"/>
    </source>
</evidence>
<name>A0A9P6Z9E5_9FUNG</name>
<keyword evidence="4 5" id="KW-0472">Membrane</keyword>
<feature type="transmembrane region" description="Helical" evidence="5">
    <location>
        <begin position="353"/>
        <end position="374"/>
    </location>
</feature>
<dbReference type="Gene3D" id="1.20.1250.20">
    <property type="entry name" value="MFS general substrate transporter like domains"/>
    <property type="match status" value="2"/>
</dbReference>
<dbReference type="AlphaFoldDB" id="A0A9P6Z9E5"/>
<dbReference type="PANTHER" id="PTHR21576:SF158">
    <property type="entry name" value="RIBOSOMAL RNA-PROCESSING PROTEIN 12-LIKE CONSERVED DOMAIN-CONTAINING PROTEIN"/>
    <property type="match status" value="1"/>
</dbReference>
<comment type="subcellular location">
    <subcellularLocation>
        <location evidence="1">Membrane</location>
        <topology evidence="1">Multi-pass membrane protein</topology>
    </subcellularLocation>
</comment>
<evidence type="ECO:0000313" key="6">
    <source>
        <dbReference type="EMBL" id="KAG1573417.1"/>
    </source>
</evidence>
<evidence type="ECO:0000256" key="2">
    <source>
        <dbReference type="ARBA" id="ARBA00022692"/>
    </source>
</evidence>
<evidence type="ECO:0008006" key="8">
    <source>
        <dbReference type="Google" id="ProtNLM"/>
    </source>
</evidence>
<feature type="transmembrane region" description="Helical" evidence="5">
    <location>
        <begin position="414"/>
        <end position="436"/>
    </location>
</feature>
<accession>A0A9P6Z9E5</accession>
<proteinExistence type="predicted"/>
<feature type="transmembrane region" description="Helical" evidence="5">
    <location>
        <begin position="77"/>
        <end position="96"/>
    </location>
</feature>
<feature type="transmembrane region" description="Helical" evidence="5">
    <location>
        <begin position="270"/>
        <end position="295"/>
    </location>
</feature>
<keyword evidence="7" id="KW-1185">Reference proteome</keyword>
<feature type="transmembrane region" description="Helical" evidence="5">
    <location>
        <begin position="456"/>
        <end position="477"/>
    </location>
</feature>
<evidence type="ECO:0000256" key="5">
    <source>
        <dbReference type="SAM" id="Phobius"/>
    </source>
</evidence>
<keyword evidence="2 5" id="KW-0812">Transmembrane</keyword>
<dbReference type="InterPro" id="IPR036259">
    <property type="entry name" value="MFS_trans_sf"/>
</dbReference>
<feature type="transmembrane region" description="Helical" evidence="5">
    <location>
        <begin position="102"/>
        <end position="125"/>
    </location>
</feature>
<comment type="caution">
    <text evidence="6">The sequence shown here is derived from an EMBL/GenBank/DDBJ whole genome shotgun (WGS) entry which is preliminary data.</text>
</comment>
<organism evidence="6 7">
    <name type="scientific">Rhizopus delemar</name>
    <dbReference type="NCBI Taxonomy" id="936053"/>
    <lineage>
        <taxon>Eukaryota</taxon>
        <taxon>Fungi</taxon>
        <taxon>Fungi incertae sedis</taxon>
        <taxon>Mucoromycota</taxon>
        <taxon>Mucoromycotina</taxon>
        <taxon>Mucoromycetes</taxon>
        <taxon>Mucorales</taxon>
        <taxon>Mucorineae</taxon>
        <taxon>Rhizopodaceae</taxon>
        <taxon>Rhizopus</taxon>
    </lineage>
</organism>
<dbReference type="SUPFAM" id="SSF103473">
    <property type="entry name" value="MFS general substrate transporter"/>
    <property type="match status" value="1"/>
</dbReference>
<evidence type="ECO:0000256" key="1">
    <source>
        <dbReference type="ARBA" id="ARBA00004141"/>
    </source>
</evidence>
<gene>
    <name evidence="6" type="ORF">G6F50_002866</name>
</gene>
<feature type="transmembrane region" description="Helical" evidence="5">
    <location>
        <begin position="380"/>
        <end position="402"/>
    </location>
</feature>
<dbReference type="GO" id="GO:0016020">
    <property type="term" value="C:membrane"/>
    <property type="evidence" value="ECO:0007669"/>
    <property type="project" value="UniProtKB-SubCell"/>
</dbReference>
<dbReference type="PANTHER" id="PTHR21576">
    <property type="entry name" value="UNCHARACTERIZED NODULIN-LIKE PROTEIN"/>
    <property type="match status" value="1"/>
</dbReference>
<protein>
    <recommendedName>
        <fullName evidence="8">Nodulin-like domain-containing protein</fullName>
    </recommendedName>
</protein>
<dbReference type="Proteomes" id="UP000740926">
    <property type="component" value="Unassembled WGS sequence"/>
</dbReference>
<keyword evidence="3 5" id="KW-1133">Transmembrane helix</keyword>
<feature type="transmembrane region" description="Helical" evidence="5">
    <location>
        <begin position="48"/>
        <end position="70"/>
    </location>
</feature>
<evidence type="ECO:0000313" key="7">
    <source>
        <dbReference type="Proteomes" id="UP000740926"/>
    </source>
</evidence>
<feature type="transmembrane region" description="Helical" evidence="5">
    <location>
        <begin position="321"/>
        <end position="341"/>
    </location>
</feature>
<feature type="transmembrane region" description="Helical" evidence="5">
    <location>
        <begin position="170"/>
        <end position="192"/>
    </location>
</feature>
<reference evidence="6 7" key="1">
    <citation type="journal article" date="2020" name="Microb. Genom.">
        <title>Genetic diversity of clinical and environmental Mucorales isolates obtained from an investigation of mucormycosis cases among solid organ transplant recipients.</title>
        <authorList>
            <person name="Nguyen M.H."/>
            <person name="Kaul D."/>
            <person name="Muto C."/>
            <person name="Cheng S.J."/>
            <person name="Richter R.A."/>
            <person name="Bruno V.M."/>
            <person name="Liu G."/>
            <person name="Beyhan S."/>
            <person name="Sundermann A.J."/>
            <person name="Mounaud S."/>
            <person name="Pasculle A.W."/>
            <person name="Nierman W.C."/>
            <person name="Driscoll E."/>
            <person name="Cumbie R."/>
            <person name="Clancy C.J."/>
            <person name="Dupont C.L."/>
        </authorList>
    </citation>
    <scope>NUCLEOTIDE SEQUENCE [LARGE SCALE GENOMIC DNA]</scope>
    <source>
        <strain evidence="6 7">GL24</strain>
    </source>
</reference>
<dbReference type="EMBL" id="JAANIU010000287">
    <property type="protein sequence ID" value="KAG1573417.1"/>
    <property type="molecule type" value="Genomic_DNA"/>
</dbReference>
<sequence length="492" mass="53635">MQNQKDTLLLSFITALCVVNVSGPQYVFPIYGPSLAKHFHWSSIENSMVSTAVFVGVSFSSPLCAWLAVYLGCRKTLVISSFISLSVMFLLVETYIGYLSSNYILCSFYLLCIGAASAASCLCALDSQAYNFKSCQGLSLGITSASLGISGLLFSQINDKFFRSKDGDNTLGFLIFFGCTATFVTLLGSFILGPISDTKHDHPSIRQPITQTKPVNYASTDDSIHSFSTSSTWYESDSIDSKPSLSSNVISGTNSIQIEDDAEMNISGCAVLLTPIGFSLCLSLLVILGLGYVYLTNIESILVSLSADGISPSEIQHLRNLHLSIFSVFNCLSRVLFGALSDLIRERAGIHRIWFIWFAAFSFMITMVLLTVFAPDEKGLLVYSIVIAVIYGTSFGIGPVIISELVIKDFVKTWGWIMCAPAIGSQLYNFLFGFVYGKALKHQTGDVCHGMSCFSITFITGAISSGVCIFILSTVIYRNSLYKYQSSPFARG</sequence>